<comment type="caution">
    <text evidence="4">The sequence shown here is derived from an EMBL/GenBank/DDBJ whole genome shotgun (WGS) entry which is preliminary data.</text>
</comment>
<keyword evidence="1 4" id="KW-0560">Oxidoreductase</keyword>
<dbReference type="SUPFAM" id="SSF51735">
    <property type="entry name" value="NAD(P)-binding Rossmann-fold domains"/>
    <property type="match status" value="1"/>
</dbReference>
<reference evidence="4" key="1">
    <citation type="submission" date="2021-04" db="EMBL/GenBank/DDBJ databases">
        <authorList>
            <person name="Rodrigo-Torres L."/>
            <person name="Arahal R. D."/>
            <person name="Lucena T."/>
        </authorList>
    </citation>
    <scope>NUCLEOTIDE SEQUENCE</scope>
    <source>
        <strain evidence="4">CECT 9275</strain>
    </source>
</reference>
<dbReference type="RefSeq" id="WP_215239063.1">
    <property type="nucleotide sequence ID" value="NZ_CAJRAF010000002.1"/>
</dbReference>
<gene>
    <name evidence="4" type="primary">ghrA_2</name>
    <name evidence="4" type="ORF">DYBT9275_02426</name>
</gene>
<dbReference type="AlphaFoldDB" id="A0A916JC62"/>
<dbReference type="EMBL" id="CAJRAF010000002">
    <property type="protein sequence ID" value="CAG5000257.1"/>
    <property type="molecule type" value="Genomic_DNA"/>
</dbReference>
<dbReference type="GO" id="GO:0051287">
    <property type="term" value="F:NAD binding"/>
    <property type="evidence" value="ECO:0007669"/>
    <property type="project" value="InterPro"/>
</dbReference>
<dbReference type="Gene3D" id="3.40.50.720">
    <property type="entry name" value="NAD(P)-binding Rossmann-like Domain"/>
    <property type="match status" value="2"/>
</dbReference>
<dbReference type="InterPro" id="IPR006140">
    <property type="entry name" value="D-isomer_DH_NAD-bd"/>
</dbReference>
<protein>
    <submittedName>
        <fullName evidence="4">Glyoxylate/hydroxypyruvate reductase A</fullName>
        <ecNumber evidence="4">1.1.1.81</ecNumber>
    </submittedName>
</protein>
<proteinExistence type="predicted"/>
<dbReference type="PANTHER" id="PTHR43333">
    <property type="entry name" value="2-HACID_DH_C DOMAIN-CONTAINING PROTEIN"/>
    <property type="match status" value="1"/>
</dbReference>
<dbReference type="Pfam" id="PF02826">
    <property type="entry name" value="2-Hacid_dh_C"/>
    <property type="match status" value="1"/>
</dbReference>
<keyword evidence="2" id="KW-0520">NAD</keyword>
<dbReference type="GO" id="GO:0016618">
    <property type="term" value="F:hydroxypyruvate reductase [NAD(P)H] activity"/>
    <property type="evidence" value="ECO:0007669"/>
    <property type="project" value="UniProtKB-EC"/>
</dbReference>
<evidence type="ECO:0000256" key="1">
    <source>
        <dbReference type="ARBA" id="ARBA00023002"/>
    </source>
</evidence>
<dbReference type="Proteomes" id="UP000680038">
    <property type="component" value="Unassembled WGS sequence"/>
</dbReference>
<dbReference type="SUPFAM" id="SSF52283">
    <property type="entry name" value="Formate/glycerate dehydrogenase catalytic domain-like"/>
    <property type="match status" value="1"/>
</dbReference>
<evidence type="ECO:0000256" key="2">
    <source>
        <dbReference type="ARBA" id="ARBA00023027"/>
    </source>
</evidence>
<sequence length="314" mass="35694">MILLMYDPVPEHFDNLKSLAPDHEFMIAHTEEEAKMRIADAEIVFGNRFFLQSLPYAKRLRWMQSNSVGVDLILSQKQLLIARDILLTCSRGVYDAELAEHTLALLLALFRNLHLLRDDQHASVWRRHRLRTLHGSKCLILGWGSLAKEIARQITTLNGQVSAVRNQKDDSVEGGITIYGKYNWHEQLAETDALIICLPKTPETYHFVNQDILEKLPADAFVVNIGRGGTLDDHVLLEMVASGRLAGAALDVFEQEPLLPSNPIWKEPRILVSPHVGRSLEGPVYKWQALFEDNLSRYMSGKPLYNVVNYQKGY</sequence>
<keyword evidence="5" id="KW-1185">Reference proteome</keyword>
<dbReference type="CDD" id="cd05300">
    <property type="entry name" value="2-Hacid_dh_1"/>
    <property type="match status" value="1"/>
</dbReference>
<dbReference type="PANTHER" id="PTHR43333:SF1">
    <property type="entry name" value="D-ISOMER SPECIFIC 2-HYDROXYACID DEHYDROGENASE NAD-BINDING DOMAIN-CONTAINING PROTEIN"/>
    <property type="match status" value="1"/>
</dbReference>
<dbReference type="InterPro" id="IPR036291">
    <property type="entry name" value="NAD(P)-bd_dom_sf"/>
</dbReference>
<organism evidence="4 5">
    <name type="scientific">Dyadobacter helix</name>
    <dbReference type="NCBI Taxonomy" id="2822344"/>
    <lineage>
        <taxon>Bacteria</taxon>
        <taxon>Pseudomonadati</taxon>
        <taxon>Bacteroidota</taxon>
        <taxon>Cytophagia</taxon>
        <taxon>Cytophagales</taxon>
        <taxon>Spirosomataceae</taxon>
        <taxon>Dyadobacter</taxon>
    </lineage>
</organism>
<evidence type="ECO:0000259" key="3">
    <source>
        <dbReference type="Pfam" id="PF02826"/>
    </source>
</evidence>
<dbReference type="EC" id="1.1.1.81" evidence="4"/>
<evidence type="ECO:0000313" key="4">
    <source>
        <dbReference type="EMBL" id="CAG5000257.1"/>
    </source>
</evidence>
<name>A0A916JC62_9BACT</name>
<evidence type="ECO:0000313" key="5">
    <source>
        <dbReference type="Proteomes" id="UP000680038"/>
    </source>
</evidence>
<feature type="domain" description="D-isomer specific 2-hydroxyacid dehydrogenase NAD-binding" evidence="3">
    <location>
        <begin position="103"/>
        <end position="277"/>
    </location>
</feature>
<accession>A0A916JC62</accession>